<comment type="caution">
    <text evidence="6">The sequence shown here is derived from an EMBL/GenBank/DDBJ whole genome shotgun (WGS) entry which is preliminary data.</text>
</comment>
<feature type="domain" description="N-acetylmuramoyl-L-alanine amidase" evidence="5">
    <location>
        <begin position="15"/>
        <end position="143"/>
    </location>
</feature>
<dbReference type="AlphaFoldDB" id="A0A0F8YY65"/>
<keyword evidence="4" id="KW-0961">Cell wall biogenesis/degradation</keyword>
<dbReference type="PANTHER" id="PTHR30417">
    <property type="entry name" value="N-ACETYLMURAMOYL-L-ALANINE AMIDASE AMID"/>
    <property type="match status" value="1"/>
</dbReference>
<keyword evidence="3" id="KW-0378">Hydrolase</keyword>
<accession>A0A0F8YY65</accession>
<name>A0A0F8YY65_9ZZZZ</name>
<sequence>MAICPFAEWVPAPDWKHGYPSGDMLRPQGAVLHSAEGDNQASKDVLLGPIMSSWQFYICRDGTVLQHMDSLRVAWHTKTRFGRINKTFWGIEAEGIAGEPLTDAQVESSIRLIRWLWAEHGLWEFSRQTLREHNEFTPTACPSGRIPWDVLVPRLNEEQEVDLGWLWEVMEWLHDMVDQQKWADILWLLPELGLVHN</sequence>
<dbReference type="Pfam" id="PF01510">
    <property type="entry name" value="Amidase_2"/>
    <property type="match status" value="1"/>
</dbReference>
<dbReference type="InterPro" id="IPR051206">
    <property type="entry name" value="NAMLAA_amidase_2"/>
</dbReference>
<dbReference type="GO" id="GO:0009253">
    <property type="term" value="P:peptidoglycan catabolic process"/>
    <property type="evidence" value="ECO:0007669"/>
    <property type="project" value="InterPro"/>
</dbReference>
<dbReference type="EC" id="3.5.1.28" evidence="2"/>
<comment type="catalytic activity">
    <reaction evidence="1">
        <text>Hydrolyzes the link between N-acetylmuramoyl residues and L-amino acid residues in certain cell-wall glycopeptides.</text>
        <dbReference type="EC" id="3.5.1.28"/>
    </reaction>
</comment>
<dbReference type="InterPro" id="IPR002502">
    <property type="entry name" value="Amidase_domain"/>
</dbReference>
<dbReference type="Gene3D" id="3.40.80.10">
    <property type="entry name" value="Peptidoglycan recognition protein-like"/>
    <property type="match status" value="1"/>
</dbReference>
<evidence type="ECO:0000256" key="2">
    <source>
        <dbReference type="ARBA" id="ARBA00011901"/>
    </source>
</evidence>
<proteinExistence type="predicted"/>
<reference evidence="6" key="1">
    <citation type="journal article" date="2015" name="Nature">
        <title>Complex archaea that bridge the gap between prokaryotes and eukaryotes.</title>
        <authorList>
            <person name="Spang A."/>
            <person name="Saw J.H."/>
            <person name="Jorgensen S.L."/>
            <person name="Zaremba-Niedzwiedzka K."/>
            <person name="Martijn J."/>
            <person name="Lind A.E."/>
            <person name="van Eijk R."/>
            <person name="Schleper C."/>
            <person name="Guy L."/>
            <person name="Ettema T.J."/>
        </authorList>
    </citation>
    <scope>NUCLEOTIDE SEQUENCE</scope>
</reference>
<organism evidence="6">
    <name type="scientific">marine sediment metagenome</name>
    <dbReference type="NCBI Taxonomy" id="412755"/>
    <lineage>
        <taxon>unclassified sequences</taxon>
        <taxon>metagenomes</taxon>
        <taxon>ecological metagenomes</taxon>
    </lineage>
</organism>
<dbReference type="SMART" id="SM00644">
    <property type="entry name" value="Ami_2"/>
    <property type="match status" value="1"/>
</dbReference>
<dbReference type="EMBL" id="LAZR01054318">
    <property type="protein sequence ID" value="KKK78815.1"/>
    <property type="molecule type" value="Genomic_DNA"/>
</dbReference>
<evidence type="ECO:0000256" key="3">
    <source>
        <dbReference type="ARBA" id="ARBA00022801"/>
    </source>
</evidence>
<dbReference type="GO" id="GO:0071555">
    <property type="term" value="P:cell wall organization"/>
    <property type="evidence" value="ECO:0007669"/>
    <property type="project" value="UniProtKB-KW"/>
</dbReference>
<dbReference type="GO" id="GO:0009254">
    <property type="term" value="P:peptidoglycan turnover"/>
    <property type="evidence" value="ECO:0007669"/>
    <property type="project" value="TreeGrafter"/>
</dbReference>
<dbReference type="InterPro" id="IPR036505">
    <property type="entry name" value="Amidase/PGRP_sf"/>
</dbReference>
<gene>
    <name evidence="6" type="ORF">LCGC14_2839760</name>
</gene>
<dbReference type="GO" id="GO:0008745">
    <property type="term" value="F:N-acetylmuramoyl-L-alanine amidase activity"/>
    <property type="evidence" value="ECO:0007669"/>
    <property type="project" value="UniProtKB-EC"/>
</dbReference>
<evidence type="ECO:0000256" key="1">
    <source>
        <dbReference type="ARBA" id="ARBA00001561"/>
    </source>
</evidence>
<evidence type="ECO:0000313" key="6">
    <source>
        <dbReference type="EMBL" id="KKK78815.1"/>
    </source>
</evidence>
<protein>
    <recommendedName>
        <fullName evidence="2">N-acetylmuramoyl-L-alanine amidase</fullName>
        <ecNumber evidence="2">3.5.1.28</ecNumber>
    </recommendedName>
</protein>
<dbReference type="CDD" id="cd06583">
    <property type="entry name" value="PGRP"/>
    <property type="match status" value="1"/>
</dbReference>
<dbReference type="PANTHER" id="PTHR30417:SF1">
    <property type="entry name" value="N-ACETYLMURAMOYL-L-ALANINE AMIDASE AMID"/>
    <property type="match status" value="1"/>
</dbReference>
<evidence type="ECO:0000256" key="4">
    <source>
        <dbReference type="ARBA" id="ARBA00023316"/>
    </source>
</evidence>
<evidence type="ECO:0000259" key="5">
    <source>
        <dbReference type="SMART" id="SM00644"/>
    </source>
</evidence>
<dbReference type="SUPFAM" id="SSF55846">
    <property type="entry name" value="N-acetylmuramoyl-L-alanine amidase-like"/>
    <property type="match status" value="1"/>
</dbReference>